<feature type="transmembrane region" description="Helical" evidence="1">
    <location>
        <begin position="186"/>
        <end position="206"/>
    </location>
</feature>
<evidence type="ECO:0000256" key="1">
    <source>
        <dbReference type="SAM" id="Phobius"/>
    </source>
</evidence>
<comment type="caution">
    <text evidence="2">The sequence shown here is derived from an EMBL/GenBank/DDBJ whole genome shotgun (WGS) entry which is preliminary data.</text>
</comment>
<feature type="transmembrane region" description="Helical" evidence="1">
    <location>
        <begin position="325"/>
        <end position="346"/>
    </location>
</feature>
<dbReference type="Pfam" id="PF11204">
    <property type="entry name" value="DUF2985"/>
    <property type="match status" value="1"/>
</dbReference>
<keyword evidence="1" id="KW-0812">Transmembrane</keyword>
<gene>
    <name evidence="2" type="ORF">Ahy_B02g061455</name>
</gene>
<keyword evidence="3" id="KW-1185">Reference proteome</keyword>
<feature type="transmembrane region" description="Helical" evidence="1">
    <location>
        <begin position="358"/>
        <end position="377"/>
    </location>
</feature>
<evidence type="ECO:0000313" key="2">
    <source>
        <dbReference type="EMBL" id="RYR27123.1"/>
    </source>
</evidence>
<dbReference type="Gramene" id="arahy.Tifrunner.gnm2.ann2.Ah12g358800.1">
    <property type="protein sequence ID" value="arahy.Tifrunner.gnm2.ann2.Ah12g358800.1-CDS-1"/>
    <property type="gene ID" value="arahy.Tifrunner.gnm2.ann2.Ah12g358800"/>
</dbReference>
<dbReference type="OrthoDB" id="6407410at2759"/>
<accession>A0A445AL26</accession>
<evidence type="ECO:0008006" key="4">
    <source>
        <dbReference type="Google" id="ProtNLM"/>
    </source>
</evidence>
<dbReference type="Proteomes" id="UP000289738">
    <property type="component" value="Chromosome B02"/>
</dbReference>
<feature type="transmembrane region" description="Helical" evidence="1">
    <location>
        <begin position="221"/>
        <end position="243"/>
    </location>
</feature>
<dbReference type="InterPro" id="IPR006461">
    <property type="entry name" value="PLAC_motif_containing"/>
</dbReference>
<dbReference type="EMBL" id="SDMP01000012">
    <property type="protein sequence ID" value="RYR27123.1"/>
    <property type="molecule type" value="Genomic_DNA"/>
</dbReference>
<evidence type="ECO:0000313" key="3">
    <source>
        <dbReference type="Proteomes" id="UP000289738"/>
    </source>
</evidence>
<dbReference type="NCBIfam" id="TIGR01571">
    <property type="entry name" value="A_thal_Cys_rich"/>
    <property type="match status" value="1"/>
</dbReference>
<dbReference type="AlphaFoldDB" id="A0A445AL26"/>
<proteinExistence type="predicted"/>
<dbReference type="STRING" id="3818.A0A445AL26"/>
<dbReference type="PANTHER" id="PTHR31045:SF21">
    <property type="entry name" value="PLAC8 FAMILY PROTEIN"/>
    <property type="match status" value="1"/>
</dbReference>
<protein>
    <recommendedName>
        <fullName evidence="4">PLAC8 family protein</fullName>
    </recommendedName>
</protein>
<reference evidence="2 3" key="1">
    <citation type="submission" date="2019-01" db="EMBL/GenBank/DDBJ databases">
        <title>Sequencing of cultivated peanut Arachis hypogaea provides insights into genome evolution and oil improvement.</title>
        <authorList>
            <person name="Chen X."/>
        </authorList>
    </citation>
    <scope>NUCLEOTIDE SEQUENCE [LARGE SCALE GENOMIC DNA]</scope>
    <source>
        <strain evidence="3">cv. Fuhuasheng</strain>
        <tissue evidence="2">Leaves</tissue>
    </source>
</reference>
<dbReference type="InterPro" id="IPR021369">
    <property type="entry name" value="DUF2985"/>
</dbReference>
<keyword evidence="1" id="KW-0472">Membrane</keyword>
<organism evidence="2 3">
    <name type="scientific">Arachis hypogaea</name>
    <name type="common">Peanut</name>
    <dbReference type="NCBI Taxonomy" id="3818"/>
    <lineage>
        <taxon>Eukaryota</taxon>
        <taxon>Viridiplantae</taxon>
        <taxon>Streptophyta</taxon>
        <taxon>Embryophyta</taxon>
        <taxon>Tracheophyta</taxon>
        <taxon>Spermatophyta</taxon>
        <taxon>Magnoliopsida</taxon>
        <taxon>eudicotyledons</taxon>
        <taxon>Gunneridae</taxon>
        <taxon>Pentapetalae</taxon>
        <taxon>rosids</taxon>
        <taxon>fabids</taxon>
        <taxon>Fabales</taxon>
        <taxon>Fabaceae</taxon>
        <taxon>Papilionoideae</taxon>
        <taxon>50 kb inversion clade</taxon>
        <taxon>dalbergioids sensu lato</taxon>
        <taxon>Dalbergieae</taxon>
        <taxon>Pterocarpus clade</taxon>
        <taxon>Arachis</taxon>
    </lineage>
</organism>
<dbReference type="PANTHER" id="PTHR31045">
    <property type="entry name" value="PLAC8 FAMILY PROTEIN-RELATED"/>
    <property type="match status" value="1"/>
</dbReference>
<name>A0A445AL26_ARAHY</name>
<keyword evidence="1" id="KW-1133">Transmembrane helix</keyword>
<dbReference type="Pfam" id="PF04749">
    <property type="entry name" value="PLAC8"/>
    <property type="match status" value="1"/>
</dbReference>
<dbReference type="GO" id="GO:0051762">
    <property type="term" value="P:sesquiterpene biosynthetic process"/>
    <property type="evidence" value="ECO:0007669"/>
    <property type="project" value="TreeGrafter"/>
</dbReference>
<feature type="transmembrane region" description="Helical" evidence="1">
    <location>
        <begin position="95"/>
        <end position="117"/>
    </location>
</feature>
<dbReference type="GO" id="GO:0009975">
    <property type="term" value="F:cyclase activity"/>
    <property type="evidence" value="ECO:0007669"/>
    <property type="project" value="TreeGrafter"/>
</dbReference>
<sequence length="498" mass="57730">MLVIGQSLQETTLDETQNPNGFLEVNDERLHQKLNNRMLRIISNMFKPQRLISHFLQENLMNPFKNAIFSKKKIDWSCISTTCKQWIKNPLNMALLLWITCVIISGAILFLVMTGMLNRILTKKSQRDEWFEANNQILNALFTLMCLYQHPKRFYHLVLLLRWKQEDITILRNLYCKNGNPKPHEFFHMMVVIVLLHVNCFAQYALCSLNLGFDRSKRPAVGVGICISIAIAAPIFAGLYCFVSPLGKEYESDEVHCSTSSRLPSEMSFSFASRNDHGLVVIEYAPEWRGGLFDLKQNLSVAYQTLFCGFCTFGRNMKRLHFGNIYVHISTFFLFCMAPFCIFNLAALHIDDENLRRIMGFIGILLSVFGLLYGGYWRIQMRKRFNLPPNNNSKLCCGNQNVRDCMQWLLCCWCSLAQEVRTVEFYDIVEDKFSCKNQNHGMFNSSSLWSSPSLSNKVCSEEYSDYHHYYSGEKQKNHVMEAPIALRINVEDSVIRRT</sequence>